<feature type="region of interest" description="Disordered" evidence="1">
    <location>
        <begin position="197"/>
        <end position="222"/>
    </location>
</feature>
<dbReference type="OrthoDB" id="2443382at2759"/>
<dbReference type="VEuPathDB" id="FungiDB:FUN_009460"/>
<evidence type="ECO:0000256" key="1">
    <source>
        <dbReference type="SAM" id="MobiDB-lite"/>
    </source>
</evidence>
<name>A0A2I1F7Y7_9GLOM</name>
<proteinExistence type="predicted"/>
<organism evidence="2 3">
    <name type="scientific">Rhizophagus irregularis</name>
    <dbReference type="NCBI Taxonomy" id="588596"/>
    <lineage>
        <taxon>Eukaryota</taxon>
        <taxon>Fungi</taxon>
        <taxon>Fungi incertae sedis</taxon>
        <taxon>Mucoromycota</taxon>
        <taxon>Glomeromycotina</taxon>
        <taxon>Glomeromycetes</taxon>
        <taxon>Glomerales</taxon>
        <taxon>Glomeraceae</taxon>
        <taxon>Rhizophagus</taxon>
    </lineage>
</organism>
<sequence>MVQTRAQQKKQEQVEEETMELPQYVSDYFDRVNPLEWKLSHFLHNTEESRPSSLSKEQALRVFKTGLENVREEMSKKKRLTIFSSEVALEATDMTKSRNIAGAKLFVAKKLLENRKTKKCALQHILFLCPMPHTNIISSFDELQKVSETTVNLFCGESSRKGASILDDDDVFSSDNYEDYHEDVDEINSQSVDEAKDLKRDNQSDDVTSFDDSDVDTENQLSENEEIQSLITKIEHTNHRLFEYHIINLSEKNLANPVNKIFSNDEKNRMREYWIEMEPSAEERQNTARHSKWVQVIKPLIDKYASAIEINPESIFDDDAQPPSMKVIFDSPFDGEFDFKKHYELFVFLFSSPFNILRDANTLELAYRESFVNPIIPKAFEDMSDKIRFQIGEIESNLRKKHRNQTKAQESRVSLGSKHDGILKLYVNACEIEIGFLEVVGNAMNVDLAGCCGDMEKLFKGLQLLNILALKNLCSKAHSLFTFIVMQISIFYQRQHHLERNATEEQLLNIQSFGVLVYQLETTIYSMHRIKGGLHIVDIVTNFTIPDNKDQVYVIDEVIEKVYFFKSRVMDYYLKLQDISRKVQKYSPTNEKLLEASPSKRKSARK</sequence>
<reference evidence="2 3" key="2">
    <citation type="submission" date="2017-10" db="EMBL/GenBank/DDBJ databases">
        <title>Genome analyses suggest a sexual origin of heterokaryosis in a supposedly ancient asexual fungus.</title>
        <authorList>
            <person name="Corradi N."/>
            <person name="Sedzielewska K."/>
            <person name="Noel J."/>
            <person name="Charron P."/>
            <person name="Farinelli L."/>
            <person name="Marton T."/>
            <person name="Kruger M."/>
            <person name="Pelin A."/>
            <person name="Brachmann A."/>
            <person name="Corradi N."/>
        </authorList>
    </citation>
    <scope>NUCLEOTIDE SEQUENCE [LARGE SCALE GENOMIC DNA]</scope>
    <source>
        <strain evidence="2 3">A1</strain>
    </source>
</reference>
<comment type="caution">
    <text evidence="2">The sequence shown here is derived from an EMBL/GenBank/DDBJ whole genome shotgun (WGS) entry which is preliminary data.</text>
</comment>
<dbReference type="EMBL" id="LLXH01000419">
    <property type="protein sequence ID" value="PKC67027.1"/>
    <property type="molecule type" value="Genomic_DNA"/>
</dbReference>
<feature type="compositionally biased region" description="Acidic residues" evidence="1">
    <location>
        <begin position="208"/>
        <end position="217"/>
    </location>
</feature>
<accession>A0A2I1F7Y7</accession>
<evidence type="ECO:0000313" key="2">
    <source>
        <dbReference type="EMBL" id="PKC67027.1"/>
    </source>
</evidence>
<gene>
    <name evidence="2" type="ORF">RhiirA1_458942</name>
</gene>
<protein>
    <submittedName>
        <fullName evidence="2">Uncharacterized protein</fullName>
    </submittedName>
</protein>
<reference evidence="2 3" key="1">
    <citation type="submission" date="2017-10" db="EMBL/GenBank/DDBJ databases">
        <title>Extensive intraspecific genome diversity in a model arbuscular mycorrhizal fungus.</title>
        <authorList>
            <person name="Chen E.C.H."/>
            <person name="Morin E."/>
            <person name="Baudet D."/>
            <person name="Noel J."/>
            <person name="Ndikumana S."/>
            <person name="Charron P."/>
            <person name="St-Onge C."/>
            <person name="Giorgi J."/>
            <person name="Grigoriev I.V."/>
            <person name="Roux C."/>
            <person name="Martin F.M."/>
            <person name="Corradi N."/>
        </authorList>
    </citation>
    <scope>NUCLEOTIDE SEQUENCE [LARGE SCALE GENOMIC DNA]</scope>
    <source>
        <strain evidence="2 3">A1</strain>
    </source>
</reference>
<dbReference type="VEuPathDB" id="FungiDB:RhiirA1_458942"/>
<dbReference type="AlphaFoldDB" id="A0A2I1F7Y7"/>
<evidence type="ECO:0000313" key="3">
    <source>
        <dbReference type="Proteomes" id="UP000232688"/>
    </source>
</evidence>
<dbReference type="VEuPathDB" id="FungiDB:RhiirFUN_012129"/>
<dbReference type="VEuPathDB" id="FungiDB:RhiirFUN_021258"/>
<dbReference type="Proteomes" id="UP000232688">
    <property type="component" value="Unassembled WGS sequence"/>
</dbReference>
<dbReference type="VEuPathDB" id="FungiDB:FUN_004766"/>